<gene>
    <name evidence="2" type="ORF">IAC61_00980</name>
</gene>
<dbReference type="EMBL" id="JADINA010000007">
    <property type="protein sequence ID" value="MBO8425879.1"/>
    <property type="molecule type" value="Genomic_DNA"/>
</dbReference>
<comment type="caution">
    <text evidence="2">The sequence shown here is derived from an EMBL/GenBank/DDBJ whole genome shotgun (WGS) entry which is preliminary data.</text>
</comment>
<feature type="transmembrane region" description="Helical" evidence="1">
    <location>
        <begin position="107"/>
        <end position="129"/>
    </location>
</feature>
<reference evidence="2" key="1">
    <citation type="submission" date="2020-10" db="EMBL/GenBank/DDBJ databases">
        <authorList>
            <person name="Gilroy R."/>
        </authorList>
    </citation>
    <scope>NUCLEOTIDE SEQUENCE</scope>
    <source>
        <strain evidence="2">17113</strain>
    </source>
</reference>
<keyword evidence="1" id="KW-0472">Membrane</keyword>
<name>A0A9D9DIH7_9FIRM</name>
<accession>A0A9D9DIH7</accession>
<proteinExistence type="predicted"/>
<feature type="transmembrane region" description="Helical" evidence="1">
    <location>
        <begin position="74"/>
        <end position="101"/>
    </location>
</feature>
<sequence length="147" mass="15857">MKRLRDYSESTRTALLILLLVGVGFLALVCFFFLGNPGVPLGFLGGGAVGLLTYLSIVYSSSAILSGDSKPGKVALSILMMLFRFIILVAVVAVAGLVTYMLESPWFNVWAVIGGYFPFPISVYVGSILTKRRAKREEREKGGDGNA</sequence>
<keyword evidence="1" id="KW-0812">Transmembrane</keyword>
<evidence type="ECO:0000256" key="1">
    <source>
        <dbReference type="SAM" id="Phobius"/>
    </source>
</evidence>
<dbReference type="Proteomes" id="UP000823634">
    <property type="component" value="Unassembled WGS sequence"/>
</dbReference>
<dbReference type="AlphaFoldDB" id="A0A9D9DIH7"/>
<reference evidence="2" key="2">
    <citation type="journal article" date="2021" name="PeerJ">
        <title>Extensive microbial diversity within the chicken gut microbiome revealed by metagenomics and culture.</title>
        <authorList>
            <person name="Gilroy R."/>
            <person name="Ravi A."/>
            <person name="Getino M."/>
            <person name="Pursley I."/>
            <person name="Horton D.L."/>
            <person name="Alikhan N.F."/>
            <person name="Baker D."/>
            <person name="Gharbi K."/>
            <person name="Hall N."/>
            <person name="Watson M."/>
            <person name="Adriaenssens E.M."/>
            <person name="Foster-Nyarko E."/>
            <person name="Jarju S."/>
            <person name="Secka A."/>
            <person name="Antonio M."/>
            <person name="Oren A."/>
            <person name="Chaudhuri R.R."/>
            <person name="La Ragione R."/>
            <person name="Hildebrand F."/>
            <person name="Pallen M.J."/>
        </authorList>
    </citation>
    <scope>NUCLEOTIDE SEQUENCE</scope>
    <source>
        <strain evidence="2">17113</strain>
    </source>
</reference>
<feature type="transmembrane region" description="Helical" evidence="1">
    <location>
        <begin position="41"/>
        <end position="62"/>
    </location>
</feature>
<organism evidence="2 3">
    <name type="scientific">Candidatus Alloenteromonas pullistercoris</name>
    <dbReference type="NCBI Taxonomy" id="2840785"/>
    <lineage>
        <taxon>Bacteria</taxon>
        <taxon>Bacillati</taxon>
        <taxon>Bacillota</taxon>
        <taxon>Bacillota incertae sedis</taxon>
        <taxon>Candidatus Alloenteromonas</taxon>
    </lineage>
</organism>
<protein>
    <submittedName>
        <fullName evidence="2">Uncharacterized protein</fullName>
    </submittedName>
</protein>
<evidence type="ECO:0000313" key="3">
    <source>
        <dbReference type="Proteomes" id="UP000823634"/>
    </source>
</evidence>
<feature type="transmembrane region" description="Helical" evidence="1">
    <location>
        <begin position="12"/>
        <end position="35"/>
    </location>
</feature>
<keyword evidence="1" id="KW-1133">Transmembrane helix</keyword>
<evidence type="ECO:0000313" key="2">
    <source>
        <dbReference type="EMBL" id="MBO8425879.1"/>
    </source>
</evidence>